<protein>
    <submittedName>
        <fullName evidence="1">Uncharacterized protein</fullName>
    </submittedName>
</protein>
<dbReference type="AlphaFoldDB" id="A0A494XGF4"/>
<sequence length="83" mass="9548">MGIANNDDELLSPLWKLKHLRLNFRHDVEHGKDISKKLMQGGAAFKNLIGHARPRNTSDWKQAQLKTYEHLGSMLSNVLLRMI</sequence>
<reference evidence="1 2" key="1">
    <citation type="submission" date="2018-10" db="EMBL/GenBank/DDBJ databases">
        <title>Cohnella sp. M2MS4P-1, whole genome shotgun sequence.</title>
        <authorList>
            <person name="Tuo L."/>
        </authorList>
    </citation>
    <scope>NUCLEOTIDE SEQUENCE [LARGE SCALE GENOMIC DNA]</scope>
    <source>
        <strain evidence="1 2">M2MS4P-1</strain>
    </source>
</reference>
<dbReference type="Proteomes" id="UP000282076">
    <property type="component" value="Unassembled WGS sequence"/>
</dbReference>
<gene>
    <name evidence="1" type="ORF">D7Z26_18500</name>
</gene>
<evidence type="ECO:0000313" key="2">
    <source>
        <dbReference type="Proteomes" id="UP000282076"/>
    </source>
</evidence>
<evidence type="ECO:0000313" key="1">
    <source>
        <dbReference type="EMBL" id="RKP49827.1"/>
    </source>
</evidence>
<keyword evidence="2" id="KW-1185">Reference proteome</keyword>
<proteinExistence type="predicted"/>
<comment type="caution">
    <text evidence="1">The sequence shown here is derived from an EMBL/GenBank/DDBJ whole genome shotgun (WGS) entry which is preliminary data.</text>
</comment>
<organism evidence="1 2">
    <name type="scientific">Cohnella endophytica</name>
    <dbReference type="NCBI Taxonomy" id="2419778"/>
    <lineage>
        <taxon>Bacteria</taxon>
        <taxon>Bacillati</taxon>
        <taxon>Bacillota</taxon>
        <taxon>Bacilli</taxon>
        <taxon>Bacillales</taxon>
        <taxon>Paenibacillaceae</taxon>
        <taxon>Cohnella</taxon>
    </lineage>
</organism>
<name>A0A494XGF4_9BACL</name>
<dbReference type="EMBL" id="RBZM01000008">
    <property type="protein sequence ID" value="RKP49827.1"/>
    <property type="molecule type" value="Genomic_DNA"/>
</dbReference>
<accession>A0A494XGF4</accession>